<dbReference type="PANTHER" id="PTHR11076:SF33">
    <property type="entry name" value="DNA POLYMERASE KAPPA"/>
    <property type="match status" value="1"/>
</dbReference>
<dbReference type="Gene3D" id="3.30.1490.100">
    <property type="entry name" value="DNA polymerase, Y-family, little finger domain"/>
    <property type="match status" value="1"/>
</dbReference>
<dbReference type="GO" id="GO:0003887">
    <property type="term" value="F:DNA-directed DNA polymerase activity"/>
    <property type="evidence" value="ECO:0007669"/>
    <property type="project" value="UniProtKB-UniRule"/>
</dbReference>
<dbReference type="NCBIfam" id="NF002677">
    <property type="entry name" value="PRK02406.1"/>
    <property type="match status" value="1"/>
</dbReference>
<evidence type="ECO:0000256" key="11">
    <source>
        <dbReference type="ARBA" id="ARBA00022842"/>
    </source>
</evidence>
<evidence type="ECO:0000259" key="18">
    <source>
        <dbReference type="PROSITE" id="PS50173"/>
    </source>
</evidence>
<dbReference type="GO" id="GO:0006261">
    <property type="term" value="P:DNA-templated DNA replication"/>
    <property type="evidence" value="ECO:0007669"/>
    <property type="project" value="UniProtKB-UniRule"/>
</dbReference>
<gene>
    <name evidence="19" type="primary">dinB_2</name>
    <name evidence="17" type="synonym">dinB</name>
    <name evidence="19" type="ORF">PAA8504_01394</name>
</gene>
<dbReference type="SUPFAM" id="SSF56672">
    <property type="entry name" value="DNA/RNA polymerases"/>
    <property type="match status" value="1"/>
</dbReference>
<dbReference type="GO" id="GO:0009432">
    <property type="term" value="P:SOS response"/>
    <property type="evidence" value="ECO:0007669"/>
    <property type="project" value="TreeGrafter"/>
</dbReference>
<protein>
    <recommendedName>
        <fullName evidence="17">DNA polymerase IV</fullName>
        <shortName evidence="17">Pol IV</shortName>
        <ecNumber evidence="17">2.7.7.7</ecNumber>
    </recommendedName>
</protein>
<keyword evidence="14 17" id="KW-0234">DNA repair</keyword>
<evidence type="ECO:0000256" key="5">
    <source>
        <dbReference type="ARBA" id="ARBA00022490"/>
    </source>
</evidence>
<proteinExistence type="inferred from homology"/>
<keyword evidence="7 17" id="KW-0548">Nucleotidyltransferase</keyword>
<feature type="binding site" evidence="17">
    <location>
        <position position="41"/>
    </location>
    <ligand>
        <name>Mg(2+)</name>
        <dbReference type="ChEBI" id="CHEBI:18420"/>
    </ligand>
</feature>
<dbReference type="Proteomes" id="UP000244912">
    <property type="component" value="Unassembled WGS sequence"/>
</dbReference>
<evidence type="ECO:0000313" key="20">
    <source>
        <dbReference type="Proteomes" id="UP000244912"/>
    </source>
</evidence>
<evidence type="ECO:0000256" key="14">
    <source>
        <dbReference type="ARBA" id="ARBA00023204"/>
    </source>
</evidence>
<keyword evidence="20" id="KW-1185">Reference proteome</keyword>
<reference evidence="19 20" key="1">
    <citation type="submission" date="2018-03" db="EMBL/GenBank/DDBJ databases">
        <authorList>
            <person name="Keele B.F."/>
        </authorList>
    </citation>
    <scope>NUCLEOTIDE SEQUENCE [LARGE SCALE GENOMIC DNA]</scope>
    <source>
        <strain evidence="19 20">CECT 8504</strain>
    </source>
</reference>
<dbReference type="AlphaFoldDB" id="A0A2R8BTV1"/>
<evidence type="ECO:0000256" key="9">
    <source>
        <dbReference type="ARBA" id="ARBA00022723"/>
    </source>
</evidence>
<evidence type="ECO:0000256" key="10">
    <source>
        <dbReference type="ARBA" id="ARBA00022763"/>
    </source>
</evidence>
<dbReference type="Pfam" id="PF11799">
    <property type="entry name" value="IMS_C"/>
    <property type="match status" value="1"/>
</dbReference>
<keyword evidence="9 17" id="KW-0479">Metal-binding</keyword>
<keyword evidence="10 17" id="KW-0227">DNA damage</keyword>
<dbReference type="GO" id="GO:0000287">
    <property type="term" value="F:magnesium ion binding"/>
    <property type="evidence" value="ECO:0007669"/>
    <property type="project" value="UniProtKB-UniRule"/>
</dbReference>
<dbReference type="EMBL" id="ONZF01000002">
    <property type="protein sequence ID" value="SPJ23581.1"/>
    <property type="molecule type" value="Genomic_DNA"/>
</dbReference>
<dbReference type="NCBIfam" id="NF002751">
    <property type="entry name" value="PRK02794.1"/>
    <property type="match status" value="1"/>
</dbReference>
<evidence type="ECO:0000256" key="3">
    <source>
        <dbReference type="ARBA" id="ARBA00011245"/>
    </source>
</evidence>
<evidence type="ECO:0000256" key="13">
    <source>
        <dbReference type="ARBA" id="ARBA00023125"/>
    </source>
</evidence>
<dbReference type="Pfam" id="PF00817">
    <property type="entry name" value="IMS"/>
    <property type="match status" value="1"/>
</dbReference>
<evidence type="ECO:0000256" key="15">
    <source>
        <dbReference type="ARBA" id="ARBA00025589"/>
    </source>
</evidence>
<comment type="similarity">
    <text evidence="2 17">Belongs to the DNA polymerase type-Y family.</text>
</comment>
<dbReference type="OrthoDB" id="9808813at2"/>
<evidence type="ECO:0000313" key="19">
    <source>
        <dbReference type="EMBL" id="SPJ23581.1"/>
    </source>
</evidence>
<evidence type="ECO:0000256" key="4">
    <source>
        <dbReference type="ARBA" id="ARBA00022457"/>
    </source>
</evidence>
<keyword evidence="12 17" id="KW-0239">DNA-directed DNA polymerase</keyword>
<accession>A0A2R8BTV1</accession>
<dbReference type="Gene3D" id="3.30.70.270">
    <property type="match status" value="1"/>
</dbReference>
<organism evidence="19 20">
    <name type="scientific">Palleronia abyssalis</name>
    <dbReference type="NCBI Taxonomy" id="1501240"/>
    <lineage>
        <taxon>Bacteria</taxon>
        <taxon>Pseudomonadati</taxon>
        <taxon>Pseudomonadota</taxon>
        <taxon>Alphaproteobacteria</taxon>
        <taxon>Rhodobacterales</taxon>
        <taxon>Roseobacteraceae</taxon>
        <taxon>Palleronia</taxon>
    </lineage>
</organism>
<dbReference type="SUPFAM" id="SSF100879">
    <property type="entry name" value="Lesion bypass DNA polymerase (Y-family), little finger domain"/>
    <property type="match status" value="1"/>
</dbReference>
<comment type="function">
    <text evidence="15 17">Poorly processive, error-prone DNA polymerase involved in untargeted mutagenesis. Copies undamaged DNA at stalled replication forks, which arise in vivo from mismatched or misaligned primer ends. These misaligned primers can be extended by PolIV. Exhibits no 3'-5' exonuclease (proofreading) activity. May be involved in translesional synthesis, in conjunction with the beta clamp from PolIII.</text>
</comment>
<feature type="active site" evidence="17">
    <location>
        <position position="135"/>
    </location>
</feature>
<comment type="cofactor">
    <cofactor evidence="17">
        <name>Mg(2+)</name>
        <dbReference type="ChEBI" id="CHEBI:18420"/>
    </cofactor>
    <text evidence="17">Binds 2 magnesium ions per subunit.</text>
</comment>
<sequence length="417" mass="45996">MPSMCRDCLTTYDGGVRCPACRSPRTRTHPELFDLSIAHMDCDAFYASVEKRDNPDLRDKPVIVGGGSRGVVTTACYIARIKGVRSAMPMFQALKLCPEAVIVKPRFDVYSDVSRRIRAMMEELTPVVEPLSLDEAFMDLTGTARLHGKPPAVMLARLVRRMQEEIGITGSIGLSHNKFLAKIASDLEKPRGFSVIGQAETMDFLADKPVSLIWGVGEVTRASLDRAGIRSFTDLRRWEKRDLEARFGGMGARLWHLARGEDVRRVTANAPVKGVSNETTFGEDTADPDVLDGHIWRMAEKVSGRMKAKDIAGRIVTLKLKRANHTLLTRRLSLTEPTQIADRIYRTARSLFDPVADQGPFRLLGVGVSELTDAGNADQSGDLLDPQAPIRAKAERAADAIRARFGTDAIVKGRALR</sequence>
<dbReference type="GO" id="GO:0042276">
    <property type="term" value="P:error-prone translesion synthesis"/>
    <property type="evidence" value="ECO:0007669"/>
    <property type="project" value="TreeGrafter"/>
</dbReference>
<keyword evidence="13 17" id="KW-0238">DNA-binding</keyword>
<dbReference type="Gene3D" id="1.10.150.20">
    <property type="entry name" value="5' to 3' exonuclease, C-terminal subdomain"/>
    <property type="match status" value="1"/>
</dbReference>
<dbReference type="GO" id="GO:0006281">
    <property type="term" value="P:DNA repair"/>
    <property type="evidence" value="ECO:0007669"/>
    <property type="project" value="UniProtKB-UniRule"/>
</dbReference>
<dbReference type="CDD" id="cd03586">
    <property type="entry name" value="PolY_Pol_IV_kappa"/>
    <property type="match status" value="1"/>
</dbReference>
<dbReference type="GO" id="GO:0003684">
    <property type="term" value="F:damaged DNA binding"/>
    <property type="evidence" value="ECO:0007669"/>
    <property type="project" value="InterPro"/>
</dbReference>
<dbReference type="InterPro" id="IPR022880">
    <property type="entry name" value="DNApol_IV"/>
</dbReference>
<dbReference type="InterPro" id="IPR043128">
    <property type="entry name" value="Rev_trsase/Diguanyl_cyclase"/>
</dbReference>
<keyword evidence="6 17" id="KW-0808">Transferase</keyword>
<dbReference type="FunFam" id="3.40.1170.60:FF:000001">
    <property type="entry name" value="DNA polymerase IV"/>
    <property type="match status" value="1"/>
</dbReference>
<dbReference type="PROSITE" id="PS50173">
    <property type="entry name" value="UMUC"/>
    <property type="match status" value="1"/>
</dbReference>
<evidence type="ECO:0000256" key="16">
    <source>
        <dbReference type="ARBA" id="ARBA00049244"/>
    </source>
</evidence>
<feature type="domain" description="UmuC" evidence="18">
    <location>
        <begin position="37"/>
        <end position="217"/>
    </location>
</feature>
<comment type="subcellular location">
    <subcellularLocation>
        <location evidence="1 17">Cytoplasm</location>
    </subcellularLocation>
</comment>
<feature type="binding site" evidence="17">
    <location>
        <position position="134"/>
    </location>
    <ligand>
        <name>Mg(2+)</name>
        <dbReference type="ChEBI" id="CHEBI:18420"/>
    </ligand>
</feature>
<dbReference type="InterPro" id="IPR050116">
    <property type="entry name" value="DNA_polymerase-Y"/>
</dbReference>
<evidence type="ECO:0000256" key="12">
    <source>
        <dbReference type="ARBA" id="ARBA00022932"/>
    </source>
</evidence>
<dbReference type="InterPro" id="IPR043502">
    <property type="entry name" value="DNA/RNA_pol_sf"/>
</dbReference>
<dbReference type="RefSeq" id="WP_108893396.1">
    <property type="nucleotide sequence ID" value="NZ_ONZF01000002.1"/>
</dbReference>
<comment type="subunit">
    <text evidence="3 17">Monomer.</text>
</comment>
<dbReference type="PANTHER" id="PTHR11076">
    <property type="entry name" value="DNA REPAIR POLYMERASE UMUC / TRANSFERASE FAMILY MEMBER"/>
    <property type="match status" value="1"/>
</dbReference>
<feature type="site" description="Substrate discrimination" evidence="17">
    <location>
        <position position="46"/>
    </location>
</feature>
<dbReference type="FunFam" id="3.30.1490.100:FF:000004">
    <property type="entry name" value="DNA polymerase IV"/>
    <property type="match status" value="1"/>
</dbReference>
<dbReference type="EC" id="2.7.7.7" evidence="17"/>
<evidence type="ECO:0000256" key="2">
    <source>
        <dbReference type="ARBA" id="ARBA00010945"/>
    </source>
</evidence>
<name>A0A2R8BTV1_9RHOB</name>
<comment type="catalytic activity">
    <reaction evidence="16 17">
        <text>DNA(n) + a 2'-deoxyribonucleoside 5'-triphosphate = DNA(n+1) + diphosphate</text>
        <dbReference type="Rhea" id="RHEA:22508"/>
        <dbReference type="Rhea" id="RHEA-COMP:17339"/>
        <dbReference type="Rhea" id="RHEA-COMP:17340"/>
        <dbReference type="ChEBI" id="CHEBI:33019"/>
        <dbReference type="ChEBI" id="CHEBI:61560"/>
        <dbReference type="ChEBI" id="CHEBI:173112"/>
        <dbReference type="EC" id="2.7.7.7"/>
    </reaction>
</comment>
<dbReference type="InterPro" id="IPR036775">
    <property type="entry name" value="DNA_pol_Y-fam_lit_finger_sf"/>
</dbReference>
<keyword evidence="5 17" id="KW-0963">Cytoplasm</keyword>
<keyword evidence="4 17" id="KW-0515">Mutator protein</keyword>
<dbReference type="HAMAP" id="MF_01113">
    <property type="entry name" value="DNApol_IV"/>
    <property type="match status" value="1"/>
</dbReference>
<evidence type="ECO:0000256" key="7">
    <source>
        <dbReference type="ARBA" id="ARBA00022695"/>
    </source>
</evidence>
<evidence type="ECO:0000256" key="1">
    <source>
        <dbReference type="ARBA" id="ARBA00004496"/>
    </source>
</evidence>
<dbReference type="InterPro" id="IPR017961">
    <property type="entry name" value="DNA_pol_Y-fam_little_finger"/>
</dbReference>
<evidence type="ECO:0000256" key="6">
    <source>
        <dbReference type="ARBA" id="ARBA00022679"/>
    </source>
</evidence>
<keyword evidence="11 17" id="KW-0460">Magnesium</keyword>
<evidence type="ECO:0000256" key="17">
    <source>
        <dbReference type="HAMAP-Rule" id="MF_01113"/>
    </source>
</evidence>
<dbReference type="Gene3D" id="3.40.1170.60">
    <property type="match status" value="1"/>
</dbReference>
<keyword evidence="8 17" id="KW-0235">DNA replication</keyword>
<evidence type="ECO:0000256" key="8">
    <source>
        <dbReference type="ARBA" id="ARBA00022705"/>
    </source>
</evidence>
<dbReference type="InterPro" id="IPR001126">
    <property type="entry name" value="UmuC"/>
</dbReference>
<dbReference type="GO" id="GO:0005829">
    <property type="term" value="C:cytosol"/>
    <property type="evidence" value="ECO:0007669"/>
    <property type="project" value="TreeGrafter"/>
</dbReference>